<dbReference type="PROSITE" id="PS50237">
    <property type="entry name" value="HECT"/>
    <property type="match status" value="1"/>
</dbReference>
<name>A0ABR2J3H6_9EUKA</name>
<evidence type="ECO:0000256" key="5">
    <source>
        <dbReference type="PROSITE-ProRule" id="PRU00104"/>
    </source>
</evidence>
<feature type="domain" description="HECT" evidence="7">
    <location>
        <begin position="2227"/>
        <end position="2546"/>
    </location>
</feature>
<dbReference type="Gene3D" id="3.30.2410.10">
    <property type="entry name" value="Hect, E3 ligase catalytic domain"/>
    <property type="match status" value="1"/>
</dbReference>
<evidence type="ECO:0000313" key="8">
    <source>
        <dbReference type="EMBL" id="KAK8872204.1"/>
    </source>
</evidence>
<dbReference type="PANTHER" id="PTHR45700:SF2">
    <property type="entry name" value="UBIQUITIN-PROTEIN LIGASE E3C"/>
    <property type="match status" value="1"/>
</dbReference>
<proteinExistence type="predicted"/>
<dbReference type="EC" id="2.3.2.26" evidence="2"/>
<dbReference type="PANTHER" id="PTHR45700">
    <property type="entry name" value="UBIQUITIN-PROTEIN LIGASE E3C"/>
    <property type="match status" value="1"/>
</dbReference>
<organism evidence="8 9">
    <name type="scientific">Tritrichomonas musculus</name>
    <dbReference type="NCBI Taxonomy" id="1915356"/>
    <lineage>
        <taxon>Eukaryota</taxon>
        <taxon>Metamonada</taxon>
        <taxon>Parabasalia</taxon>
        <taxon>Tritrichomonadida</taxon>
        <taxon>Tritrichomonadidae</taxon>
        <taxon>Tritrichomonas</taxon>
    </lineage>
</organism>
<keyword evidence="4 5" id="KW-0833">Ubl conjugation pathway</keyword>
<evidence type="ECO:0000256" key="4">
    <source>
        <dbReference type="ARBA" id="ARBA00022786"/>
    </source>
</evidence>
<evidence type="ECO:0000259" key="7">
    <source>
        <dbReference type="PROSITE" id="PS50237"/>
    </source>
</evidence>
<evidence type="ECO:0000313" key="9">
    <source>
        <dbReference type="Proteomes" id="UP001470230"/>
    </source>
</evidence>
<reference evidence="8 9" key="1">
    <citation type="submission" date="2024-04" db="EMBL/GenBank/DDBJ databases">
        <title>Tritrichomonas musculus Genome.</title>
        <authorList>
            <person name="Alves-Ferreira E."/>
            <person name="Grigg M."/>
            <person name="Lorenzi H."/>
            <person name="Galac M."/>
        </authorList>
    </citation>
    <scope>NUCLEOTIDE SEQUENCE [LARGE SCALE GENOMIC DNA]</scope>
    <source>
        <strain evidence="8 9">EAF2021</strain>
    </source>
</reference>
<dbReference type="Gene3D" id="3.90.1750.10">
    <property type="entry name" value="Hect, E3 ligase catalytic domains"/>
    <property type="match status" value="1"/>
</dbReference>
<dbReference type="EMBL" id="JAPFFF010000013">
    <property type="protein sequence ID" value="KAK8872204.1"/>
    <property type="molecule type" value="Genomic_DNA"/>
</dbReference>
<evidence type="ECO:0000256" key="3">
    <source>
        <dbReference type="ARBA" id="ARBA00022679"/>
    </source>
</evidence>
<dbReference type="Pfam" id="PF00632">
    <property type="entry name" value="HECT"/>
    <property type="match status" value="1"/>
</dbReference>
<evidence type="ECO:0000256" key="6">
    <source>
        <dbReference type="SAM" id="MobiDB-lite"/>
    </source>
</evidence>
<feature type="region of interest" description="Disordered" evidence="6">
    <location>
        <begin position="1"/>
        <end position="23"/>
    </location>
</feature>
<comment type="catalytic activity">
    <reaction evidence="1">
        <text>S-ubiquitinyl-[E2 ubiquitin-conjugating enzyme]-L-cysteine + [acceptor protein]-L-lysine = [E2 ubiquitin-conjugating enzyme]-L-cysteine + N(6)-ubiquitinyl-[acceptor protein]-L-lysine.</text>
        <dbReference type="EC" id="2.3.2.26"/>
    </reaction>
</comment>
<dbReference type="SUPFAM" id="SSF56204">
    <property type="entry name" value="Hect, E3 ligase catalytic domain"/>
    <property type="match status" value="1"/>
</dbReference>
<dbReference type="InterPro" id="IPR044611">
    <property type="entry name" value="E3A/B/C-like"/>
</dbReference>
<feature type="active site" description="Glycyl thioester intermediate" evidence="5">
    <location>
        <position position="2514"/>
    </location>
</feature>
<keyword evidence="9" id="KW-1185">Reference proteome</keyword>
<dbReference type="InterPro" id="IPR000569">
    <property type="entry name" value="HECT_dom"/>
</dbReference>
<accession>A0ABR2J3H6</accession>
<gene>
    <name evidence="8" type="ORF">M9Y10_007969</name>
</gene>
<comment type="caution">
    <text evidence="8">The sequence shown here is derived from an EMBL/GenBank/DDBJ whole genome shotgun (WGS) entry which is preliminary data.</text>
</comment>
<keyword evidence="3" id="KW-0808">Transferase</keyword>
<sequence length="2546" mass="294156">MGSSSSKPQEKPQTKTVNENTKDTNEEIKAIPIYIHEKYEEIYFHITGQLDKPQRYIAPSDLFYIAIYFPEYCKSVHDMIRQAIRVQSLYEEKEKPDYLSNFLLSERMDYSRVQITQRCEFRSQFRISLNGKNNLAIRPKYRSNEDNIPSIDEVNFQDILNFLRCYWVVKNKNTIGSLLYNFKSISGSSSINDFTDKNRFHQIISAVLGNDLADAFVPRKNMNWKEIVSEFDRLKKKLSTQTYRCCMSFPETKPLNQITIQGKVLKHGICSNGSFLFLLTNERLLYVFLLYKGLIEKLMCRFELSEKWVLNDDTYLFCSLKWLFIKDRGITFQAPIYSMIYSDDIVIKPSTRPELSQVYRACSNGASYTLINTDFSIQTYHSENDELLLNNKSQIVSSLLMGINPAPIFISNGWFVGLLGQSGRLLNIPINSSDVPYIYPQEDNFPRFNNEDVEAATIDVLLNIYFLVSYNNSKSNIYTYQYSGSSDICTIIGKRKKVDSKDSIGSLLFNYLSSCAFSLTIPENLISSSENDIISITKWIEKNLDERELIKAMLIFLDINLKKNEFRNVAQSFLPTLLKLINDKKYKRISSVLLINNIDLFYDSLDINLLQLIKFILQHNSDSYQIYNGCIISRLFHSSILSKIDINEELLKSFLGDEWYPKSRNDKNNEWNVDLLLQIQQNMIDDALIILKEDPLNLDESKLIDSLCSFAQILINRFHLLIEHIIIDEPDITKRKIDYNSILFTLISNFVMITAPIAHCNQLALIMTSDDSQKIVQLLNDEFTHDEQLQRFIEYFDMIYTLFLSSLIRGGLTYSCEIEYSWLIHDNFKNGNRSLIPPNLHQIIDFLSSINDEFFQAFINNNNEDINNIYAKSKVYKPLKKDHEIIDRIILAAVLHQINAFDFLYDVKNHDKLKPEMNSIMKWVKKMRTDYIKACQNIENSDGINEKDRLLTNLGILIILDPSLGDYQEKNISERTQYLRLLEQFVKNNDPYKFQKILQAVPKRIDNVLCGFDRINSLFQVINNQALTRIIIDGISRVDSFERLGYLLSNAELDEHALTTLTIFCMTCIDMISNFKQLSILEILYTVLSNCKNFRAKSITVMNQLSEFVSLDHFVVDSFFMTVAGLAGSSCTLPELFYKLPEISQACIMVLIFANKNYLNSFSVSEILGFINKNNNQRIILEDVWIKMVFTMVSQCQVDEIEAVFGLLKRLFDIVSYTINKNSTVFASLPEIIYGFRHILNTGNEVSQLFQNLLSTITIDSDISDIFLLFLIIGGNIADYSTFYALRNWKGKYLKYTINDKDYCLQIPISPFSERYLFNINEINEPIQEEELNLDMSISFEAVISFANICMKDQSSILCRFYLQTLNRYISFMNCNIPKEILATFAHEAVPYINFHVISSQQTKLYMNLNNSFDSKMMLLPEEMTGFGKIQQSKYIHLFAFNIMKYPSFSLKAIVIEKAYIIIHNTNLIVIELPSGIINDTDEKIDLSDNMLDIAVLSEESTILINDKSFLTEESVSIEFVVDSIDNLAFEMDEPINFISQKAFNIFQKQENNVKYINDTFYQNDESSEDFEENLNNVKPLNFQYAITMEIEREGNNIFYNPTLEEIKFNEKLPFSGSPSTLNLICKSNEIDINNQLKSVVLAQAAINDPDSLDWPTCLSLIKSAVITVGGFNREKLFKGSFPYSLNKGFFHNISLNFLQSSNVQTLYNSLKGLLGSESFMDNLGKQLLLMARDRIYHCLIHKKDMIYIPKEKVSSFSKKENDFLIDFPDGSKGKIEIDESGNWMVNTPMVLLLLLWIYIENCSTPEQRICAKLVLVDCWLIKSPMIMQYMPEFLTYIENNLMFTPIDFNVEYIQHLSLLAAQNQKNEQIISFYEFEKSCHKLKSIKPLDIHEYPIFQIEQIKKNITPAKMIQILQLMKRYKSLEQFPVWSFVPLWKEMKKMSIKTSSKQELTNLQPNYLVVENKTEGSFLVSFTIIDGKNCSIKVCNDESLLHGKEITGETSGNTTMIFYFLNPKERKYISWKCAKAKNIYISQYQIISNDEINEENLKNDIQEFAINWTDEDTEILLSECIDSHIHCENFLWNVIDALNMTELIKKYGLSVVLCKIACVFLINSVNKLFSSLDENHMNQKDDELRSLGRKNSKFLSYSKRLNDFNIIKSSQQSYIATTISIAIISLIGNLVLNADSAIKYLTGESNNIKDSMIYQVSKPISINYNIRFKNLIWGIVFKGRESIDVSGLTNETITMATQSFLSLKTGICIISPNFINNSEVDDLSKVQVIPYPSKNDNDSINMLYVFGCILGSIIRGGINQDIPFPLFVWNFLAGKAITIEDVYENDLILKDEIEEMKKGNIKDHKWVYRDWDSSIKQISQCSNSSIVPQNLVDIYEKIVIDCRIKSIEKYLNVIRKGFWDNQNIKESNFLSGGLIKFLCHGKQSLDLQGIIKHIVFEGGNEQLINNFKTILGEYDDSMMKKFLKFTTASQKPPNFAIMPDYHITVLFKTDGILTEYPYGHTCSKSIDVPLYPTIDIMREKLNYAIEHCVEMDIA</sequence>
<protein>
    <recommendedName>
        <fullName evidence="2">HECT-type E3 ubiquitin transferase</fullName>
        <ecNumber evidence="2">2.3.2.26</ecNumber>
    </recommendedName>
</protein>
<evidence type="ECO:0000256" key="2">
    <source>
        <dbReference type="ARBA" id="ARBA00012485"/>
    </source>
</evidence>
<evidence type="ECO:0000256" key="1">
    <source>
        <dbReference type="ARBA" id="ARBA00000885"/>
    </source>
</evidence>
<dbReference type="InterPro" id="IPR035983">
    <property type="entry name" value="Hect_E3_ubiquitin_ligase"/>
</dbReference>
<dbReference type="SMART" id="SM00119">
    <property type="entry name" value="HECTc"/>
    <property type="match status" value="1"/>
</dbReference>
<dbReference type="Proteomes" id="UP001470230">
    <property type="component" value="Unassembled WGS sequence"/>
</dbReference>